<reference evidence="1" key="1">
    <citation type="submission" date="2016-01" db="EMBL/GenBank/DDBJ databases">
        <title>Reference transcriptome for the parasite Schistocephalus solidus: insights into the molecular evolution of parasitism.</title>
        <authorList>
            <person name="Hebert F.O."/>
            <person name="Grambauer S."/>
            <person name="Barber I."/>
            <person name="Landry C.R."/>
            <person name="Aubin-Horth N."/>
        </authorList>
    </citation>
    <scope>NUCLEOTIDE SEQUENCE</scope>
</reference>
<protein>
    <submittedName>
        <fullName evidence="1">Uncharacterized protein</fullName>
    </submittedName>
</protein>
<feature type="non-terminal residue" evidence="1">
    <location>
        <position position="1"/>
    </location>
</feature>
<evidence type="ECO:0000313" key="1">
    <source>
        <dbReference type="EMBL" id="JAP38968.1"/>
    </source>
</evidence>
<gene>
    <name evidence="1" type="ORF">TR126002</name>
</gene>
<dbReference type="EMBL" id="GEEE01024257">
    <property type="protein sequence ID" value="JAP38968.1"/>
    <property type="molecule type" value="Transcribed_RNA"/>
</dbReference>
<dbReference type="AlphaFoldDB" id="A0A0X3NH24"/>
<name>A0A0X3NH24_SCHSO</name>
<organism evidence="1">
    <name type="scientific">Schistocephalus solidus</name>
    <name type="common">Tapeworm</name>
    <dbReference type="NCBI Taxonomy" id="70667"/>
    <lineage>
        <taxon>Eukaryota</taxon>
        <taxon>Metazoa</taxon>
        <taxon>Spiralia</taxon>
        <taxon>Lophotrochozoa</taxon>
        <taxon>Platyhelminthes</taxon>
        <taxon>Cestoda</taxon>
        <taxon>Eucestoda</taxon>
        <taxon>Diphyllobothriidea</taxon>
        <taxon>Diphyllobothriidae</taxon>
        <taxon>Schistocephalus</taxon>
    </lineage>
</organism>
<proteinExistence type="predicted"/>
<accession>A0A0X3NH24</accession>
<sequence length="362" mass="40953">LTLKPASRLRLSLRISAAASFRSRMDKYEVQDDHGLTDCMSAIRAMADTVGLPAELPENSLKNLPVLKADSQVFRPLVKPLVLVAAYTKSLPFLNAFLNGDLGLRFLESVSALLDEAVMKTEEANSILKNPVLELIEENFDIYRHLNMPTALYTGFGTSSKERDPIFMVGFCQLYLADILMHCSVISLSIQLLRSSAAKRWLGVWDASNDQVFKLKAAKIRANLEVHCYRRSLQRGKEGSPVLSTPVILGPHLYKLDNRRLDTLPPEVDVIFINGMHGSVFHTWRKRGPKSSSSSRIYAESPVCWPKVWFDSDFFLCLEVCIIFWWRRHVTLFFSSRSRSSIKCSLIRRDCRGNATCPDSSF</sequence>